<dbReference type="PANTHER" id="PTHR43738">
    <property type="entry name" value="ABC TRANSPORTER, MEMBRANE PROTEIN"/>
    <property type="match status" value="1"/>
</dbReference>
<protein>
    <submittedName>
        <fullName evidence="10">ABC transporter permease</fullName>
    </submittedName>
</protein>
<feature type="domain" description="ABC3 transporter permease C-terminal" evidence="8">
    <location>
        <begin position="262"/>
        <end position="371"/>
    </location>
</feature>
<dbReference type="GO" id="GO:0005886">
    <property type="term" value="C:plasma membrane"/>
    <property type="evidence" value="ECO:0007669"/>
    <property type="project" value="UniProtKB-SubCell"/>
</dbReference>
<comment type="caution">
    <text evidence="10">The sequence shown here is derived from an EMBL/GenBank/DDBJ whole genome shotgun (WGS) entry which is preliminary data.</text>
</comment>
<dbReference type="Pfam" id="PF12704">
    <property type="entry name" value="MacB_PCD"/>
    <property type="match status" value="1"/>
</dbReference>
<keyword evidence="6 7" id="KW-0472">Membrane</keyword>
<evidence type="ECO:0000256" key="4">
    <source>
        <dbReference type="ARBA" id="ARBA00022692"/>
    </source>
</evidence>
<evidence type="ECO:0000256" key="3">
    <source>
        <dbReference type="ARBA" id="ARBA00022475"/>
    </source>
</evidence>
<evidence type="ECO:0000256" key="5">
    <source>
        <dbReference type="ARBA" id="ARBA00022989"/>
    </source>
</evidence>
<proteinExistence type="predicted"/>
<evidence type="ECO:0000256" key="6">
    <source>
        <dbReference type="ARBA" id="ARBA00023136"/>
    </source>
</evidence>
<dbReference type="Pfam" id="PF02687">
    <property type="entry name" value="FtsX"/>
    <property type="match status" value="1"/>
</dbReference>
<dbReference type="InterPro" id="IPR051125">
    <property type="entry name" value="ABC-4/HrtB_transporter"/>
</dbReference>
<feature type="transmembrane region" description="Helical" evidence="7">
    <location>
        <begin position="344"/>
        <end position="367"/>
    </location>
</feature>
<organism evidence="10 11">
    <name type="scientific">Rhodoplanes elegans</name>
    <dbReference type="NCBI Taxonomy" id="29408"/>
    <lineage>
        <taxon>Bacteria</taxon>
        <taxon>Pseudomonadati</taxon>
        <taxon>Pseudomonadota</taxon>
        <taxon>Alphaproteobacteria</taxon>
        <taxon>Hyphomicrobiales</taxon>
        <taxon>Nitrobacteraceae</taxon>
        <taxon>Rhodoplanes</taxon>
    </lineage>
</organism>
<feature type="transmembrane region" description="Helical" evidence="7">
    <location>
        <begin position="12"/>
        <end position="36"/>
    </location>
</feature>
<dbReference type="InterPro" id="IPR025857">
    <property type="entry name" value="MacB_PCD"/>
</dbReference>
<dbReference type="InterPro" id="IPR003838">
    <property type="entry name" value="ABC3_permease_C"/>
</dbReference>
<name>A0A327KLL4_9BRAD</name>
<reference evidence="10 11" key="1">
    <citation type="submission" date="2017-07" db="EMBL/GenBank/DDBJ databases">
        <title>Draft Genome Sequences of Select Purple Nonsulfur Bacteria.</title>
        <authorList>
            <person name="Lasarre B."/>
            <person name="Mckinlay J.B."/>
        </authorList>
    </citation>
    <scope>NUCLEOTIDE SEQUENCE [LARGE SCALE GENOMIC DNA]</scope>
    <source>
        <strain evidence="10 11">DSM 11907</strain>
    </source>
</reference>
<evidence type="ECO:0000256" key="2">
    <source>
        <dbReference type="ARBA" id="ARBA00022448"/>
    </source>
</evidence>
<dbReference type="Proteomes" id="UP000248863">
    <property type="component" value="Unassembled WGS sequence"/>
</dbReference>
<dbReference type="OrthoDB" id="7298150at2"/>
<keyword evidence="2" id="KW-0813">Transport</keyword>
<evidence type="ECO:0000259" key="9">
    <source>
        <dbReference type="Pfam" id="PF12704"/>
    </source>
</evidence>
<feature type="transmembrane region" description="Helical" evidence="7">
    <location>
        <begin position="260"/>
        <end position="282"/>
    </location>
</feature>
<gene>
    <name evidence="10" type="ORF">CH338_10935</name>
</gene>
<keyword evidence="5 7" id="KW-1133">Transmembrane helix</keyword>
<dbReference type="AlphaFoldDB" id="A0A327KLL4"/>
<evidence type="ECO:0000256" key="1">
    <source>
        <dbReference type="ARBA" id="ARBA00004651"/>
    </source>
</evidence>
<evidence type="ECO:0000259" key="8">
    <source>
        <dbReference type="Pfam" id="PF02687"/>
    </source>
</evidence>
<dbReference type="RefSeq" id="WP_111357195.1">
    <property type="nucleotide sequence ID" value="NZ_NHSK01000169.1"/>
</dbReference>
<keyword evidence="11" id="KW-1185">Reference proteome</keyword>
<comment type="subcellular location">
    <subcellularLocation>
        <location evidence="1">Cell membrane</location>
        <topology evidence="1">Multi-pass membrane protein</topology>
    </subcellularLocation>
</comment>
<evidence type="ECO:0000313" key="10">
    <source>
        <dbReference type="EMBL" id="RAI38966.1"/>
    </source>
</evidence>
<sequence>MNLALRDIRHNLGRFLMTCLGLGLLLAIVLSMLGIYRGLIAEALTLARSPAVDLWVVETNTRGPFAEASRLPGDTREAVARVAGVTAAGAVTFQSVETETAAGKLRVYVIGSEPGRPGGPANLIDGRPIVQSRYEAIVDRSAGLTVGERLKLGRREFTVVGVTAGQVSSGGDPVVFITLRDSQKLQFELAPPAARRELARGGGEASSDIVNAIVARVSPDVPVATVADGVRRWKHLAVLTQEEQETVLSRSVIERARRQIGLFTTLLLIVSTVIIALIIHTLTIDKTREIATLKLIGAPDRTIVGLILQQALAMGAIGFAAGLGLLLALKDSFPRRVVVDPPDVIALATVVVVICLVASTLGVRLALKVDPATALAG</sequence>
<keyword evidence="4 7" id="KW-0812">Transmembrane</keyword>
<feature type="domain" description="MacB-like periplasmic core" evidence="9">
    <location>
        <begin position="16"/>
        <end position="231"/>
    </location>
</feature>
<evidence type="ECO:0000313" key="11">
    <source>
        <dbReference type="Proteomes" id="UP000248863"/>
    </source>
</evidence>
<accession>A0A327KLL4</accession>
<evidence type="ECO:0000256" key="7">
    <source>
        <dbReference type="SAM" id="Phobius"/>
    </source>
</evidence>
<dbReference type="EMBL" id="NPEU01000097">
    <property type="protein sequence ID" value="RAI38966.1"/>
    <property type="molecule type" value="Genomic_DNA"/>
</dbReference>
<keyword evidence="3" id="KW-1003">Cell membrane</keyword>
<dbReference type="PANTHER" id="PTHR43738:SF1">
    <property type="entry name" value="HEMIN TRANSPORT SYSTEM PERMEASE PROTEIN HRTB-RELATED"/>
    <property type="match status" value="1"/>
</dbReference>
<feature type="transmembrane region" description="Helical" evidence="7">
    <location>
        <begin position="303"/>
        <end position="329"/>
    </location>
</feature>